<gene>
    <name evidence="1" type="ORF">ATP06_0237195</name>
</gene>
<proteinExistence type="predicted"/>
<comment type="caution">
    <text evidence="1">The sequence shown here is derived from an EMBL/GenBank/DDBJ whole genome shotgun (WGS) entry which is preliminary data.</text>
</comment>
<evidence type="ECO:0000313" key="2">
    <source>
        <dbReference type="Proteomes" id="UP000186883"/>
    </source>
</evidence>
<dbReference type="Proteomes" id="UP000186883">
    <property type="component" value="Unassembled WGS sequence"/>
</dbReference>
<organism evidence="1 2">
    <name type="scientific">Amycolatopsis regifaucium</name>
    <dbReference type="NCBI Taxonomy" id="546365"/>
    <lineage>
        <taxon>Bacteria</taxon>
        <taxon>Bacillati</taxon>
        <taxon>Actinomycetota</taxon>
        <taxon>Actinomycetes</taxon>
        <taxon>Pseudonocardiales</taxon>
        <taxon>Pseudonocardiaceae</taxon>
        <taxon>Amycolatopsis</taxon>
    </lineage>
</organism>
<accession>A0ABX3DFG3</accession>
<dbReference type="EMBL" id="LOBU02000039">
    <property type="protein sequence ID" value="OKA03169.1"/>
    <property type="molecule type" value="Genomic_DNA"/>
</dbReference>
<sequence>MGEPLTLVIETAAGTAIRRIPDASPLPEAATQGYAAEDAIRLKFAAAAMTNARGRTIHVAGQDYEWLTVVVIDHADPPRGTCLPRRRPGFPRS</sequence>
<protein>
    <submittedName>
        <fullName evidence="1">Uncharacterized protein</fullName>
    </submittedName>
</protein>
<reference evidence="1" key="1">
    <citation type="submission" date="2016-11" db="EMBL/GenBank/DDBJ databases">
        <title>Genome sequencing of Amycolatopsis regifaucium.</title>
        <authorList>
            <person name="Mayilraj S."/>
            <person name="Kaur N."/>
        </authorList>
    </citation>
    <scope>NUCLEOTIDE SEQUENCE [LARGE SCALE GENOMIC DNA]</scope>
    <source>
        <strain evidence="1">GY080</strain>
    </source>
</reference>
<name>A0ABX3DFG3_9PSEU</name>
<evidence type="ECO:0000313" key="1">
    <source>
        <dbReference type="EMBL" id="OKA03169.1"/>
    </source>
</evidence>
<dbReference type="RefSeq" id="WP_061988463.1">
    <property type="nucleotide sequence ID" value="NZ_FOPQ01000022.1"/>
</dbReference>
<keyword evidence="2" id="KW-1185">Reference proteome</keyword>